<dbReference type="RefSeq" id="WP_251932957.1">
    <property type="nucleotide sequence ID" value="NZ_CP098747.1"/>
</dbReference>
<gene>
    <name evidence="1" type="ORF">NBZ79_13290</name>
</gene>
<dbReference type="Pfam" id="PF12096">
    <property type="entry name" value="DUF3572"/>
    <property type="match status" value="1"/>
</dbReference>
<accession>A0ABY4VZ51</accession>
<proteinExistence type="predicted"/>
<name>A0ABY4VZ51_9PROT</name>
<sequence length="91" mass="10055">MNQEQSEILALQALAYITGDEKTLNWLISETGVSPADIGNVQDPNEVLAGVLDFLLAHEEILVEFCTQQNIPPTNPARARRFLPGAVMEDY</sequence>
<protein>
    <submittedName>
        <fullName evidence="1">DUF3572 domain-containing protein</fullName>
    </submittedName>
</protein>
<reference evidence="1" key="1">
    <citation type="submission" date="2022-06" db="EMBL/GenBank/DDBJ databases">
        <title>Sneathiella actinostolidae sp. nov., isolated from a sea anemonein the Western Pacific Ocean.</title>
        <authorList>
            <person name="Wei M.J."/>
        </authorList>
    </citation>
    <scope>NUCLEOTIDE SEQUENCE</scope>
    <source>
        <strain evidence="1">PHK-P5</strain>
    </source>
</reference>
<dbReference type="Proteomes" id="UP001056291">
    <property type="component" value="Chromosome"/>
</dbReference>
<evidence type="ECO:0000313" key="2">
    <source>
        <dbReference type="Proteomes" id="UP001056291"/>
    </source>
</evidence>
<dbReference type="EMBL" id="CP098747">
    <property type="protein sequence ID" value="USG60150.1"/>
    <property type="molecule type" value="Genomic_DNA"/>
</dbReference>
<keyword evidence="2" id="KW-1185">Reference proteome</keyword>
<dbReference type="InterPro" id="IPR021955">
    <property type="entry name" value="DUF3572"/>
</dbReference>
<evidence type="ECO:0000313" key="1">
    <source>
        <dbReference type="EMBL" id="USG60150.1"/>
    </source>
</evidence>
<organism evidence="1 2">
    <name type="scientific">Sneathiella marina</name>
    <dbReference type="NCBI Taxonomy" id="2950108"/>
    <lineage>
        <taxon>Bacteria</taxon>
        <taxon>Pseudomonadati</taxon>
        <taxon>Pseudomonadota</taxon>
        <taxon>Alphaproteobacteria</taxon>
        <taxon>Sneathiellales</taxon>
        <taxon>Sneathiellaceae</taxon>
        <taxon>Sneathiella</taxon>
    </lineage>
</organism>